<dbReference type="GO" id="GO:0016301">
    <property type="term" value="F:kinase activity"/>
    <property type="evidence" value="ECO:0007669"/>
    <property type="project" value="UniProtKB-KW"/>
</dbReference>
<evidence type="ECO:0000256" key="2">
    <source>
        <dbReference type="ARBA" id="ARBA00022679"/>
    </source>
</evidence>
<evidence type="ECO:0000256" key="4">
    <source>
        <dbReference type="ARBA" id="ARBA00022777"/>
    </source>
</evidence>
<keyword evidence="4 8" id="KW-0418">Kinase</keyword>
<feature type="binding site" evidence="8">
    <location>
        <begin position="15"/>
        <end position="23"/>
    </location>
    <ligand>
        <name>ATP</name>
        <dbReference type="ChEBI" id="CHEBI:30616"/>
    </ligand>
</feature>
<dbReference type="InterPro" id="IPR011994">
    <property type="entry name" value="Cytidylate_kinase_dom"/>
</dbReference>
<keyword evidence="8" id="KW-0963">Cytoplasm</keyword>
<evidence type="ECO:0000256" key="5">
    <source>
        <dbReference type="ARBA" id="ARBA00022840"/>
    </source>
</evidence>
<dbReference type="EC" id="2.7.4.25" evidence="8"/>
<dbReference type="EMBL" id="CP060782">
    <property type="protein sequence ID" value="QNP46893.1"/>
    <property type="molecule type" value="Genomic_DNA"/>
</dbReference>
<reference evidence="10 11" key="1">
    <citation type="submission" date="2020-08" db="EMBL/GenBank/DDBJ databases">
        <title>Genome sequence of Sphingomonas sediminicola KACC 15039T.</title>
        <authorList>
            <person name="Hyun D.-W."/>
            <person name="Bae J.-W."/>
        </authorList>
    </citation>
    <scope>NUCLEOTIDE SEQUENCE [LARGE SCALE GENOMIC DNA]</scope>
    <source>
        <strain evidence="10 11">KACC 15039</strain>
    </source>
</reference>
<comment type="catalytic activity">
    <reaction evidence="6 8">
        <text>dCMP + ATP = dCDP + ADP</text>
        <dbReference type="Rhea" id="RHEA:25094"/>
        <dbReference type="ChEBI" id="CHEBI:30616"/>
        <dbReference type="ChEBI" id="CHEBI:57566"/>
        <dbReference type="ChEBI" id="CHEBI:58593"/>
        <dbReference type="ChEBI" id="CHEBI:456216"/>
        <dbReference type="EC" id="2.7.4.25"/>
    </reaction>
</comment>
<comment type="catalytic activity">
    <reaction evidence="7 8">
        <text>CMP + ATP = CDP + ADP</text>
        <dbReference type="Rhea" id="RHEA:11600"/>
        <dbReference type="ChEBI" id="CHEBI:30616"/>
        <dbReference type="ChEBI" id="CHEBI:58069"/>
        <dbReference type="ChEBI" id="CHEBI:60377"/>
        <dbReference type="ChEBI" id="CHEBI:456216"/>
        <dbReference type="EC" id="2.7.4.25"/>
    </reaction>
</comment>
<keyword evidence="3 8" id="KW-0547">Nucleotide-binding</keyword>
<evidence type="ECO:0000256" key="1">
    <source>
        <dbReference type="ARBA" id="ARBA00009427"/>
    </source>
</evidence>
<evidence type="ECO:0000256" key="8">
    <source>
        <dbReference type="HAMAP-Rule" id="MF_00238"/>
    </source>
</evidence>
<keyword evidence="11" id="KW-1185">Reference proteome</keyword>
<sequence>MQDGSRKGFVIAVDGPAASGKGTIARALAKHFGLPHMDTGLLYRAVALKIWRWGGDPNIEFEALRACDNLGFDPDDEELRSEPISRIASKISSYASVRDALLQRQRDFAAQEGGAVLDGRDIGTVIAPEADVKLFVTASAEVRAQRRVRELLERGMPGHYDDVLLDIRARDERDATREIAPLLQAQDADLLDTSDLTAEQAIAEAIRLVEHKLANA</sequence>
<organism evidence="10 11">
    <name type="scientific">Sphingomonas sediminicola</name>
    <dbReference type="NCBI Taxonomy" id="386874"/>
    <lineage>
        <taxon>Bacteria</taxon>
        <taxon>Pseudomonadati</taxon>
        <taxon>Pseudomonadota</taxon>
        <taxon>Alphaproteobacteria</taxon>
        <taxon>Sphingomonadales</taxon>
        <taxon>Sphingomonadaceae</taxon>
        <taxon>Sphingomonas</taxon>
    </lineage>
</organism>
<evidence type="ECO:0000256" key="6">
    <source>
        <dbReference type="ARBA" id="ARBA00047615"/>
    </source>
</evidence>
<evidence type="ECO:0000313" key="11">
    <source>
        <dbReference type="Proteomes" id="UP000516105"/>
    </source>
</evidence>
<dbReference type="Proteomes" id="UP000516105">
    <property type="component" value="Chromosome"/>
</dbReference>
<evidence type="ECO:0000259" key="9">
    <source>
        <dbReference type="Pfam" id="PF02224"/>
    </source>
</evidence>
<proteinExistence type="inferred from homology"/>
<keyword evidence="5 8" id="KW-0067">ATP-binding</keyword>
<name>A0ABX6TGZ6_9SPHN</name>
<dbReference type="NCBIfam" id="TIGR00017">
    <property type="entry name" value="cmk"/>
    <property type="match status" value="1"/>
</dbReference>
<evidence type="ECO:0000256" key="7">
    <source>
        <dbReference type="ARBA" id="ARBA00048478"/>
    </source>
</evidence>
<accession>A0ABX6TGZ6</accession>
<gene>
    <name evidence="8" type="primary">cmk</name>
    <name evidence="10" type="ORF">H9L14_03340</name>
</gene>
<dbReference type="Pfam" id="PF02224">
    <property type="entry name" value="Cytidylate_kin"/>
    <property type="match status" value="1"/>
</dbReference>
<comment type="similarity">
    <text evidence="1 8">Belongs to the cytidylate kinase family. Type 1 subfamily.</text>
</comment>
<dbReference type="InterPro" id="IPR027417">
    <property type="entry name" value="P-loop_NTPase"/>
</dbReference>
<dbReference type="HAMAP" id="MF_00238">
    <property type="entry name" value="Cytidyl_kinase_type1"/>
    <property type="match status" value="1"/>
</dbReference>
<keyword evidence="2 8" id="KW-0808">Transferase</keyword>
<dbReference type="InterPro" id="IPR003136">
    <property type="entry name" value="Cytidylate_kin"/>
</dbReference>
<dbReference type="Gene3D" id="3.40.50.300">
    <property type="entry name" value="P-loop containing nucleotide triphosphate hydrolases"/>
    <property type="match status" value="1"/>
</dbReference>
<dbReference type="CDD" id="cd02020">
    <property type="entry name" value="CMPK"/>
    <property type="match status" value="1"/>
</dbReference>
<evidence type="ECO:0000256" key="3">
    <source>
        <dbReference type="ARBA" id="ARBA00022741"/>
    </source>
</evidence>
<evidence type="ECO:0000313" key="10">
    <source>
        <dbReference type="EMBL" id="QNP46893.1"/>
    </source>
</evidence>
<comment type="subcellular location">
    <subcellularLocation>
        <location evidence="8">Cytoplasm</location>
    </subcellularLocation>
</comment>
<dbReference type="SUPFAM" id="SSF52540">
    <property type="entry name" value="P-loop containing nucleoside triphosphate hydrolases"/>
    <property type="match status" value="1"/>
</dbReference>
<feature type="domain" description="Cytidylate kinase" evidence="9">
    <location>
        <begin position="11"/>
        <end position="210"/>
    </location>
</feature>
<protein>
    <recommendedName>
        <fullName evidence="8">Cytidylate kinase</fullName>
        <shortName evidence="8">CK</shortName>
        <ecNumber evidence="8">2.7.4.25</ecNumber>
    </recommendedName>
    <alternativeName>
        <fullName evidence="8">Cytidine monophosphate kinase</fullName>
        <shortName evidence="8">CMP kinase</shortName>
    </alternativeName>
</protein>